<keyword evidence="7" id="KW-0819">tRNA processing</keyword>
<gene>
    <name evidence="10" type="ORF">KC01_LOCUS20370</name>
</gene>
<evidence type="ECO:0000313" key="10">
    <source>
        <dbReference type="EMBL" id="CAL1590935.1"/>
    </source>
</evidence>
<accession>A0AAV2KPN0</accession>
<dbReference type="Pfam" id="PF10483">
    <property type="entry name" value="Elong_Iki1"/>
    <property type="match status" value="1"/>
</dbReference>
<dbReference type="GO" id="GO:0005634">
    <property type="term" value="C:nucleus"/>
    <property type="evidence" value="ECO:0007669"/>
    <property type="project" value="UniProtKB-SubCell"/>
</dbReference>
<protein>
    <recommendedName>
        <fullName evidence="5">Elongator complex protein 5</fullName>
    </recommendedName>
</protein>
<keyword evidence="6" id="KW-0963">Cytoplasm</keyword>
<feature type="region of interest" description="Disordered" evidence="9">
    <location>
        <begin position="222"/>
        <end position="246"/>
    </location>
</feature>
<evidence type="ECO:0000256" key="2">
    <source>
        <dbReference type="ARBA" id="ARBA00004496"/>
    </source>
</evidence>
<proteinExistence type="inferred from homology"/>
<dbReference type="PANTHER" id="PTHR15641:SF1">
    <property type="entry name" value="ELONGATOR COMPLEX PROTEIN 5"/>
    <property type="match status" value="1"/>
</dbReference>
<evidence type="ECO:0000256" key="3">
    <source>
        <dbReference type="ARBA" id="ARBA00005043"/>
    </source>
</evidence>
<reference evidence="10 11" key="1">
    <citation type="submission" date="2024-04" db="EMBL/GenBank/DDBJ databases">
        <authorList>
            <person name="Waldvogel A.-M."/>
            <person name="Schoenle A."/>
        </authorList>
    </citation>
    <scope>NUCLEOTIDE SEQUENCE [LARGE SCALE GENOMIC DNA]</scope>
</reference>
<feature type="compositionally biased region" description="Acidic residues" evidence="9">
    <location>
        <begin position="230"/>
        <end position="246"/>
    </location>
</feature>
<dbReference type="Proteomes" id="UP001497482">
    <property type="component" value="Chromosome 19"/>
</dbReference>
<evidence type="ECO:0000256" key="5">
    <source>
        <dbReference type="ARBA" id="ARBA00020264"/>
    </source>
</evidence>
<dbReference type="GO" id="GO:0000049">
    <property type="term" value="F:tRNA binding"/>
    <property type="evidence" value="ECO:0007669"/>
    <property type="project" value="TreeGrafter"/>
</dbReference>
<evidence type="ECO:0000256" key="9">
    <source>
        <dbReference type="SAM" id="MobiDB-lite"/>
    </source>
</evidence>
<evidence type="ECO:0000313" key="11">
    <source>
        <dbReference type="Proteomes" id="UP001497482"/>
    </source>
</evidence>
<evidence type="ECO:0000256" key="1">
    <source>
        <dbReference type="ARBA" id="ARBA00004123"/>
    </source>
</evidence>
<sequence length="246" mass="27546">MLLELLQGSDSGGILLIKDRAHCSGRNLLKSFIKAALHKEEEVHVLLFEVSDQELKSGLKDITLQRLHIHNMHICTTYVCTTLHQLNKGGTVKTIMGLLHVDMHQKGTVGSVCHLATSLISLAPGNRSDSCVAKITKRTKSGKVLQEEQPFCINEDLSIIVLNKSSNMEQTVQEEHQIDPTVNLTFNLRLSDKEREAKEKLLLPYMFSKDKKTALLYSGSGSGRILYEPDANDDYDQEDPDDDLDF</sequence>
<evidence type="ECO:0000256" key="7">
    <source>
        <dbReference type="ARBA" id="ARBA00022694"/>
    </source>
</evidence>
<dbReference type="InterPro" id="IPR019519">
    <property type="entry name" value="Elp5"/>
</dbReference>
<keyword evidence="11" id="KW-1185">Reference proteome</keyword>
<comment type="subcellular location">
    <subcellularLocation>
        <location evidence="2">Cytoplasm</location>
    </subcellularLocation>
    <subcellularLocation>
        <location evidence="1">Nucleus</location>
    </subcellularLocation>
</comment>
<dbReference type="GO" id="GO:0033588">
    <property type="term" value="C:elongator holoenzyme complex"/>
    <property type="evidence" value="ECO:0007669"/>
    <property type="project" value="InterPro"/>
</dbReference>
<dbReference type="PANTHER" id="PTHR15641">
    <property type="entry name" value="ELONGATOR COMPLEX PROTEIN 5"/>
    <property type="match status" value="1"/>
</dbReference>
<dbReference type="EMBL" id="OZ035841">
    <property type="protein sequence ID" value="CAL1590935.1"/>
    <property type="molecule type" value="Genomic_DNA"/>
</dbReference>
<keyword evidence="8" id="KW-0539">Nucleus</keyword>
<evidence type="ECO:0000256" key="6">
    <source>
        <dbReference type="ARBA" id="ARBA00022490"/>
    </source>
</evidence>
<dbReference type="AlphaFoldDB" id="A0AAV2KPN0"/>
<evidence type="ECO:0000256" key="4">
    <source>
        <dbReference type="ARBA" id="ARBA00009567"/>
    </source>
</evidence>
<dbReference type="GO" id="GO:0002098">
    <property type="term" value="P:tRNA wobble uridine modification"/>
    <property type="evidence" value="ECO:0007669"/>
    <property type="project" value="InterPro"/>
</dbReference>
<evidence type="ECO:0000256" key="8">
    <source>
        <dbReference type="ARBA" id="ARBA00023242"/>
    </source>
</evidence>
<dbReference type="GO" id="GO:0005829">
    <property type="term" value="C:cytosol"/>
    <property type="evidence" value="ECO:0007669"/>
    <property type="project" value="TreeGrafter"/>
</dbReference>
<comment type="pathway">
    <text evidence="3">tRNA modification; 5-methoxycarbonylmethyl-2-thiouridine-tRNA biosynthesis.</text>
</comment>
<name>A0AAV2KPN0_KNICA</name>
<comment type="similarity">
    <text evidence="4">Belongs to the ELP5 family.</text>
</comment>
<organism evidence="10 11">
    <name type="scientific">Knipowitschia caucasica</name>
    <name type="common">Caucasian dwarf goby</name>
    <name type="synonym">Pomatoschistus caucasicus</name>
    <dbReference type="NCBI Taxonomy" id="637954"/>
    <lineage>
        <taxon>Eukaryota</taxon>
        <taxon>Metazoa</taxon>
        <taxon>Chordata</taxon>
        <taxon>Craniata</taxon>
        <taxon>Vertebrata</taxon>
        <taxon>Euteleostomi</taxon>
        <taxon>Actinopterygii</taxon>
        <taxon>Neopterygii</taxon>
        <taxon>Teleostei</taxon>
        <taxon>Neoteleostei</taxon>
        <taxon>Acanthomorphata</taxon>
        <taxon>Gobiaria</taxon>
        <taxon>Gobiiformes</taxon>
        <taxon>Gobioidei</taxon>
        <taxon>Gobiidae</taxon>
        <taxon>Gobiinae</taxon>
        <taxon>Knipowitschia</taxon>
    </lineage>
</organism>